<proteinExistence type="inferred from homology"/>
<organism evidence="21">
    <name type="scientific">Sichuan mosquito tymo-like virus</name>
    <dbReference type="NCBI Taxonomy" id="2864015"/>
    <lineage>
        <taxon>Viruses</taxon>
        <taxon>Riboviria</taxon>
        <taxon>Orthornavirae</taxon>
        <taxon>Kitrinoviricota</taxon>
        <taxon>Alsuviricetes</taxon>
        <taxon>Tymovirales</taxon>
    </lineage>
</organism>
<dbReference type="Gene3D" id="3.90.70.100">
    <property type="match status" value="1"/>
</dbReference>
<keyword evidence="13" id="KW-0693">Viral RNA replication</keyword>
<keyword evidence="1" id="KW-0696">RNA-directed RNA polymerase</keyword>
<comment type="similarity">
    <text evidence="16">Belongs to the Tymoviridae non-structural replication polyprotein family.</text>
</comment>
<dbReference type="GO" id="GO:0008174">
    <property type="term" value="F:mRNA methyltransferase activity"/>
    <property type="evidence" value="ECO:0007669"/>
    <property type="project" value="UniProtKB-UniRule"/>
</dbReference>
<dbReference type="PROSITE" id="PS51738">
    <property type="entry name" value="PEPTIDASE_C21"/>
    <property type="match status" value="1"/>
</dbReference>
<keyword evidence="8" id="KW-0547">Nucleotide-binding</keyword>
<evidence type="ECO:0000256" key="10">
    <source>
        <dbReference type="ARBA" id="ARBA00022807"/>
    </source>
</evidence>
<feature type="domain" description="RdRp catalytic" evidence="18">
    <location>
        <begin position="1508"/>
        <end position="1614"/>
    </location>
</feature>
<keyword evidence="14" id="KW-0511">Multifunctional enzyme</keyword>
<evidence type="ECO:0000256" key="13">
    <source>
        <dbReference type="ARBA" id="ARBA00022953"/>
    </source>
</evidence>
<feature type="compositionally biased region" description="Basic and acidic residues" evidence="17">
    <location>
        <begin position="632"/>
        <end position="641"/>
    </location>
</feature>
<keyword evidence="3" id="KW-0489">Methyltransferase</keyword>
<evidence type="ECO:0000256" key="8">
    <source>
        <dbReference type="ARBA" id="ARBA00022741"/>
    </source>
</evidence>
<evidence type="ECO:0000256" key="7">
    <source>
        <dbReference type="ARBA" id="ARBA00022695"/>
    </source>
</evidence>
<keyword evidence="10" id="KW-0788">Thiol protease</keyword>
<dbReference type="InterPro" id="IPR043181">
    <property type="entry name" value="TYMV_endopept_dom"/>
</dbReference>
<protein>
    <recommendedName>
        <fullName evidence="22">RNA-directed RNA polymerase</fullName>
    </recommendedName>
</protein>
<dbReference type="InterPro" id="IPR008043">
    <property type="entry name" value="Peptidase_C21"/>
</dbReference>
<keyword evidence="9" id="KW-0378">Hydrolase</keyword>
<dbReference type="GO" id="GO:0003723">
    <property type="term" value="F:RNA binding"/>
    <property type="evidence" value="ECO:0007669"/>
    <property type="project" value="InterPro"/>
</dbReference>
<evidence type="ECO:0008006" key="22">
    <source>
        <dbReference type="Google" id="ProtNLM"/>
    </source>
</evidence>
<keyword evidence="5" id="KW-0645">Protease</keyword>
<dbReference type="SUPFAM" id="SSF52540">
    <property type="entry name" value="P-loop containing nucleoside triphosphate hydrolases"/>
    <property type="match status" value="1"/>
</dbReference>
<dbReference type="InterPro" id="IPR002588">
    <property type="entry name" value="Alphavirus-like_MT_dom"/>
</dbReference>
<accession>A0A8K1M4U4</accession>
<feature type="domain" description="(+)RNA virus helicase C-terminal" evidence="19">
    <location>
        <begin position="875"/>
        <end position="1125"/>
    </location>
</feature>
<dbReference type="PROSITE" id="PS51657">
    <property type="entry name" value="PSRV_HELICASE"/>
    <property type="match status" value="1"/>
</dbReference>
<evidence type="ECO:0000256" key="12">
    <source>
        <dbReference type="ARBA" id="ARBA00022876"/>
    </source>
</evidence>
<evidence type="ECO:0000256" key="14">
    <source>
        <dbReference type="ARBA" id="ARBA00023268"/>
    </source>
</evidence>
<dbReference type="Pfam" id="PF05381">
    <property type="entry name" value="Peptidase_C21"/>
    <property type="match status" value="1"/>
</dbReference>
<evidence type="ECO:0000259" key="20">
    <source>
        <dbReference type="PROSITE" id="PS51743"/>
    </source>
</evidence>
<evidence type="ECO:0000256" key="17">
    <source>
        <dbReference type="SAM" id="MobiDB-lite"/>
    </source>
</evidence>
<evidence type="ECO:0000256" key="3">
    <source>
        <dbReference type="ARBA" id="ARBA00022603"/>
    </source>
</evidence>
<evidence type="ECO:0000256" key="4">
    <source>
        <dbReference type="ARBA" id="ARBA00022662"/>
    </source>
</evidence>
<dbReference type="GO" id="GO:0005524">
    <property type="term" value="F:ATP binding"/>
    <property type="evidence" value="ECO:0007669"/>
    <property type="project" value="UniProtKB-KW"/>
</dbReference>
<evidence type="ECO:0000259" key="19">
    <source>
        <dbReference type="PROSITE" id="PS51657"/>
    </source>
</evidence>
<dbReference type="Pfam" id="PF01660">
    <property type="entry name" value="Vmethyltransf"/>
    <property type="match status" value="1"/>
</dbReference>
<dbReference type="GO" id="GO:0039648">
    <property type="term" value="P:symbiont-mediated perturbation of host ubiquitin-like protein modification"/>
    <property type="evidence" value="ECO:0007669"/>
    <property type="project" value="UniProtKB-KW"/>
</dbReference>
<dbReference type="InterPro" id="IPR027351">
    <property type="entry name" value="(+)RNA_virus_helicase_core_dom"/>
</dbReference>
<dbReference type="InterPro" id="IPR027417">
    <property type="entry name" value="P-loop_NTPase"/>
</dbReference>
<keyword evidence="11" id="KW-0067">ATP-binding</keyword>
<dbReference type="GO" id="GO:0032259">
    <property type="term" value="P:methylation"/>
    <property type="evidence" value="ECO:0007669"/>
    <property type="project" value="UniProtKB-KW"/>
</dbReference>
<dbReference type="InterPro" id="IPR007094">
    <property type="entry name" value="RNA-dir_pol_PSvirus"/>
</dbReference>
<dbReference type="GO" id="GO:0006351">
    <property type="term" value="P:DNA-templated transcription"/>
    <property type="evidence" value="ECO:0007669"/>
    <property type="project" value="InterPro"/>
</dbReference>
<evidence type="ECO:0000256" key="6">
    <source>
        <dbReference type="ARBA" id="ARBA00022679"/>
    </source>
</evidence>
<keyword evidence="12" id="KW-1127">Modulation of host ubiquitin pathway by viral deubiquitinase</keyword>
<sequence length="1764" mass="201322">MEKYLNFLPTAVTRDAALAPIITAATPSITSAASRFKWNLNPTALAYVQHMGITANPFAVEEHTHPVHKTHEVNLLHVDWASKATKESTVLYMKKSKFDELQKQQSNFKYLINQLNTPRDLTRYDEQHSGPVLTPLAFMHDSLMYITPAQIIDLFVRSPKLQTLYASLIHPVEAEFGLQSFFPSLYQFKRVDRSLTYMLESKSDGAYTQPLNCQNWLRINKLVYKDMVLSVTLIKTAYSFHQLLITRVVIDCLDPHRIFETPRSTLLPDTIGLKTPLSSRLVPQEVCDMLFQYVRSVRTLRVTDPPGVIRTQRTKPEYAWVSNQAWDLLTKYAADTATFRPTAEFQYHQTVLGRFKTWVLKNRTSLITILGGFSTLYFAYKAYQKRHLMICFRFLSFQVLGDSPPSWFSLSFSDTPDNQLRRFIMDKMPQNIWPYLSDAQRNLLKPHGIRLPYLCHVFGAISGLCFTSYFWLSRKTPQAVSDAYMDFISNERFYLRLECSQKTIKKPKDFFQSVKTEEQMSDALSKNPFYPTPTLPPKSDIPKKVSFDLPKPPVITNEPKAHEKSEVVPDFILEDLDDAQDFMEDVMNDNRKPSERLITMDSMPDRPQTPPVVDFDSEICQPETPPSSPPKKQKEMKDLPKLSKLNVTTNSSKSDEPTSSKKVNLSPELLEECRPMREWYPQLYWGEFDGMFLIPRVTSPYSIPILNQDCLLESFENATGISRQSYWSVLCSAFPRSNLTSPECVRSGLNEEHLSFLAAYFGFFVMVHTDTCTCAYGDSRNPTIYFKHSGSNEQGHWENSSKSAFERKLRGGYSNKIAYSRIYPLMVKASKIKQPLACKQIFEFTPDRERAKTLLNNMKQGCDGILHHKLGKENVPSDLFEMWKQKVLFTPARKFEMILIQGFAGCGKSSPVMKVLKSDPNYRVSVPTTHLRDEWKDGVKPDKMNTWRISTWEMALLRYSALAVIDEIYKIPPGYLDLLCFLDPTLTSLIVLGDPCQGEYHSVDPNSTVGRILPEKQRLKPFFDIYCAWTYRLDQTTAKALGIRTFSKDIGHPVIHQHRVNSKQPILTSSRNIATSLCENSLRAQTMASSQGLTFNMNVGIYLDKHILAVSRESALVAVTRSRRGYFTTGDQSMISSLHASPFLYVFGIRKGSVLHDFRDVLNDLHLIYDPSQLPSFLLRGGGSKPSKKLKIKKQKDLETVPLLPKIKTSKFVNYEDDVMIDNREPIYSYGLPRVATIDSTFVPETKRVLLASFESGDPEEIIISSADYTEPVAEPVYPGCDYNALKFELLRSVAPASLEKLGPSGLSNQFPFIDKPYEEEADYPGLVAPQHNIKADPDLLVMSIDKRLRFRRAEVSKITAEDQLAGTLLYYSYCQALNISSEPIPFNETLFLECILDNDYVQLTSKTKAAIIANQNRSDPSWKHTVVRIFTKTQHKINLNTLFTEWKACQTLALMHDIIVLLLGPVKKYQRAILAQDPSLNKNIFILGGKSPRDLSKFAQTHFPRGVERVANDYTSFDQSQGAEAVYFEILKMRRVGIPENLIDLHEELKTKLTCQFGPLTPMRFTGEPGTYDDNTDFNLAIINLEYYLGNTPLCISGDDSLLAYEPFKRSSWSINSQYFKKLIWKKEKSLYGEFCGYYVSHAGAVRAPRPMLAKLALSEARSELGLTIPSYLAEFCVGHSLGDALWECLPLSEVLWQSAVFDFFCRKTPRDLKVALKHGEIPDHLLLKMGRPLTHQAFCTLSHASRRFYLRLQKSNPHNWTS</sequence>
<keyword evidence="2" id="KW-0945">Host-virus interaction</keyword>
<evidence type="ECO:0000256" key="11">
    <source>
        <dbReference type="ARBA" id="ARBA00022840"/>
    </source>
</evidence>
<comment type="function">
    <text evidence="15">RNA-directed RNA polymerase is responsible for the replication and transcription of the genome.</text>
</comment>
<dbReference type="Pfam" id="PF01443">
    <property type="entry name" value="Viral_helicase1"/>
    <property type="match status" value="1"/>
</dbReference>
<evidence type="ECO:0000256" key="15">
    <source>
        <dbReference type="ARBA" id="ARBA00045135"/>
    </source>
</evidence>
<dbReference type="GO" id="GO:0039694">
    <property type="term" value="P:viral RNA genome replication"/>
    <property type="evidence" value="ECO:0007669"/>
    <property type="project" value="InterPro"/>
</dbReference>
<dbReference type="GO" id="GO:0006508">
    <property type="term" value="P:proteolysis"/>
    <property type="evidence" value="ECO:0007669"/>
    <property type="project" value="UniProtKB-KW"/>
</dbReference>
<evidence type="ECO:0000313" key="21">
    <source>
        <dbReference type="EMBL" id="UBJ25998.1"/>
    </source>
</evidence>
<dbReference type="GO" id="GO:0004197">
    <property type="term" value="F:cysteine-type endopeptidase activity"/>
    <property type="evidence" value="ECO:0007669"/>
    <property type="project" value="InterPro"/>
</dbReference>
<feature type="domain" description="Alphavirus-like MT" evidence="20">
    <location>
        <begin position="56"/>
        <end position="217"/>
    </location>
</feature>
<evidence type="ECO:0000256" key="1">
    <source>
        <dbReference type="ARBA" id="ARBA00022484"/>
    </source>
</evidence>
<dbReference type="PROSITE" id="PS51743">
    <property type="entry name" value="ALPHAVIRUS_MT"/>
    <property type="match status" value="1"/>
</dbReference>
<dbReference type="GO" id="GO:0003968">
    <property type="term" value="F:RNA-directed RNA polymerase activity"/>
    <property type="evidence" value="ECO:0007669"/>
    <property type="project" value="UniProtKB-KW"/>
</dbReference>
<keyword evidence="4" id="KW-1130">Modulation of host ubiquitin pathway by virus</keyword>
<dbReference type="GO" id="GO:0006396">
    <property type="term" value="P:RNA processing"/>
    <property type="evidence" value="ECO:0007669"/>
    <property type="project" value="InterPro"/>
</dbReference>
<evidence type="ECO:0000256" key="5">
    <source>
        <dbReference type="ARBA" id="ARBA00022670"/>
    </source>
</evidence>
<dbReference type="SUPFAM" id="SSF56672">
    <property type="entry name" value="DNA/RNA polymerases"/>
    <property type="match status" value="1"/>
</dbReference>
<dbReference type="Pfam" id="PF00978">
    <property type="entry name" value="RdRP_2"/>
    <property type="match status" value="1"/>
</dbReference>
<evidence type="ECO:0000256" key="16">
    <source>
        <dbReference type="ARBA" id="ARBA00046330"/>
    </source>
</evidence>
<evidence type="ECO:0000256" key="9">
    <source>
        <dbReference type="ARBA" id="ARBA00022801"/>
    </source>
</evidence>
<dbReference type="InterPro" id="IPR001788">
    <property type="entry name" value="RNA-dep_RNA_pol_alsuvir"/>
</dbReference>
<keyword evidence="7" id="KW-0548">Nucleotidyltransferase</keyword>
<dbReference type="Gene3D" id="3.40.50.300">
    <property type="entry name" value="P-loop containing nucleotide triphosphate hydrolases"/>
    <property type="match status" value="1"/>
</dbReference>
<feature type="region of interest" description="Disordered" evidence="17">
    <location>
        <begin position="586"/>
        <end position="664"/>
    </location>
</feature>
<reference evidence="21" key="1">
    <citation type="submission" date="2021-07" db="EMBL/GenBank/DDBJ databases">
        <title>Communication and adaptive evolution of viruses within giant pandas and their associated organisms in a local ecological environment.</title>
        <authorList>
            <person name="Zhao M."/>
            <person name="Liu S."/>
            <person name="Zhang W."/>
        </authorList>
    </citation>
    <scope>NUCLEOTIDE SEQUENCE</scope>
    <source>
        <strain evidence="21">Mos092macula02-10</strain>
    </source>
</reference>
<keyword evidence="6" id="KW-0808">Transferase</keyword>
<dbReference type="GO" id="GO:0016556">
    <property type="term" value="P:mRNA modification"/>
    <property type="evidence" value="ECO:0007669"/>
    <property type="project" value="InterPro"/>
</dbReference>
<name>A0A8K1M4U4_9VIRU</name>
<dbReference type="PROSITE" id="PS50507">
    <property type="entry name" value="RDRP_SSRNA_POS"/>
    <property type="match status" value="1"/>
</dbReference>
<evidence type="ECO:0000259" key="18">
    <source>
        <dbReference type="PROSITE" id="PS50507"/>
    </source>
</evidence>
<dbReference type="EMBL" id="MZ556269">
    <property type="protein sequence ID" value="UBJ25998.1"/>
    <property type="molecule type" value="Genomic_RNA"/>
</dbReference>
<dbReference type="InterPro" id="IPR043502">
    <property type="entry name" value="DNA/RNA_pol_sf"/>
</dbReference>
<evidence type="ECO:0000256" key="2">
    <source>
        <dbReference type="ARBA" id="ARBA00022581"/>
    </source>
</evidence>